<sequence length="340" mass="37376">MILLDTTRTSRSGHRSGLTRVTGRLAEALGDRARAVTWESLGKHAPAAGDWFLTAEVFSEAERPGFRAFLDRRACRTAAIFHDAIPLRLPHVTWPQSVARHPSYLGLLSSFDRIWAVSVASRDELLGFWRWQRVERHPPVDVIALGADFDAAPRRPAPQTPPAPVVLCVGILEPRKNQTFLQEVCRRLWDSGQRFELHYAGRINPHFGKPIAQAIRAAAKSYPGLHFHEAPSDVVLAGLMERARVVALPSIAEGCGLPVLESLWRGIPCIASDLPSIRENAVGGGCLCVKAGDADSWAFALSQLLSDDEIWRGLARDASVRHLVTWADCAQLLAQGLSED</sequence>
<keyword evidence="2" id="KW-0328">Glycosyltransferase</keyword>
<keyword evidence="1 2" id="KW-0808">Transferase</keyword>
<dbReference type="PANTHER" id="PTHR46401:SF2">
    <property type="entry name" value="GLYCOSYLTRANSFERASE WBBK-RELATED"/>
    <property type="match status" value="1"/>
</dbReference>
<protein>
    <submittedName>
        <fullName evidence="2">D-inositol-3-phosphate glycosyltransferase</fullName>
        <ecNumber evidence="2">2.4.1.250</ecNumber>
    </submittedName>
</protein>
<comment type="caution">
    <text evidence="2">The sequence shown here is derived from an EMBL/GenBank/DDBJ whole genome shotgun (WGS) entry which is preliminary data.</text>
</comment>
<reference evidence="2" key="1">
    <citation type="submission" date="2016-10" db="EMBL/GenBank/DDBJ databases">
        <title>Sequence of Gallionella enrichment culture.</title>
        <authorList>
            <person name="Poehlein A."/>
            <person name="Muehling M."/>
            <person name="Daniel R."/>
        </authorList>
    </citation>
    <scope>NUCLEOTIDE SEQUENCE</scope>
</reference>
<dbReference type="Pfam" id="PF13692">
    <property type="entry name" value="Glyco_trans_1_4"/>
    <property type="match status" value="1"/>
</dbReference>
<gene>
    <name evidence="2" type="primary">mshA_3</name>
    <name evidence="2" type="ORF">GALL_42500</name>
</gene>
<organism evidence="2">
    <name type="scientific">mine drainage metagenome</name>
    <dbReference type="NCBI Taxonomy" id="410659"/>
    <lineage>
        <taxon>unclassified sequences</taxon>
        <taxon>metagenomes</taxon>
        <taxon>ecological metagenomes</taxon>
    </lineage>
</organism>
<evidence type="ECO:0000313" key="2">
    <source>
        <dbReference type="EMBL" id="OIR15131.1"/>
    </source>
</evidence>
<dbReference type="EMBL" id="MLJW01000010">
    <property type="protein sequence ID" value="OIR15131.1"/>
    <property type="molecule type" value="Genomic_DNA"/>
</dbReference>
<dbReference type="PANTHER" id="PTHR46401">
    <property type="entry name" value="GLYCOSYLTRANSFERASE WBBK-RELATED"/>
    <property type="match status" value="1"/>
</dbReference>
<name>A0A1J5T4S3_9ZZZZ</name>
<accession>A0A1J5T4S3</accession>
<evidence type="ECO:0000256" key="1">
    <source>
        <dbReference type="ARBA" id="ARBA00022679"/>
    </source>
</evidence>
<dbReference type="SUPFAM" id="SSF53756">
    <property type="entry name" value="UDP-Glycosyltransferase/glycogen phosphorylase"/>
    <property type="match status" value="1"/>
</dbReference>
<dbReference type="Gene3D" id="3.40.50.2000">
    <property type="entry name" value="Glycogen Phosphorylase B"/>
    <property type="match status" value="1"/>
</dbReference>
<dbReference type="GO" id="GO:0102710">
    <property type="term" value="F:D-inositol-3-phosphate glycosyltransferase activity"/>
    <property type="evidence" value="ECO:0007669"/>
    <property type="project" value="UniProtKB-EC"/>
</dbReference>
<proteinExistence type="predicted"/>
<dbReference type="EC" id="2.4.1.250" evidence="2"/>
<dbReference type="AlphaFoldDB" id="A0A1J5T4S3"/>